<name>A0ACB8U8U6_9APHY</name>
<reference evidence="1" key="1">
    <citation type="journal article" date="2021" name="Environ. Microbiol.">
        <title>Gene family expansions and transcriptome signatures uncover fungal adaptations to wood decay.</title>
        <authorList>
            <person name="Hage H."/>
            <person name="Miyauchi S."/>
            <person name="Viragh M."/>
            <person name="Drula E."/>
            <person name="Min B."/>
            <person name="Chaduli D."/>
            <person name="Navarro D."/>
            <person name="Favel A."/>
            <person name="Norest M."/>
            <person name="Lesage-Meessen L."/>
            <person name="Balint B."/>
            <person name="Merenyi Z."/>
            <person name="de Eugenio L."/>
            <person name="Morin E."/>
            <person name="Martinez A.T."/>
            <person name="Baldrian P."/>
            <person name="Stursova M."/>
            <person name="Martinez M.J."/>
            <person name="Novotny C."/>
            <person name="Magnuson J.K."/>
            <person name="Spatafora J.W."/>
            <person name="Maurice S."/>
            <person name="Pangilinan J."/>
            <person name="Andreopoulos W."/>
            <person name="LaButti K."/>
            <person name="Hundley H."/>
            <person name="Na H."/>
            <person name="Kuo A."/>
            <person name="Barry K."/>
            <person name="Lipzen A."/>
            <person name="Henrissat B."/>
            <person name="Riley R."/>
            <person name="Ahrendt S."/>
            <person name="Nagy L.G."/>
            <person name="Grigoriev I.V."/>
            <person name="Martin F."/>
            <person name="Rosso M.N."/>
        </authorList>
    </citation>
    <scope>NUCLEOTIDE SEQUENCE</scope>
    <source>
        <strain evidence="1">CBS 384.51</strain>
    </source>
</reference>
<keyword evidence="2" id="KW-1185">Reference proteome</keyword>
<gene>
    <name evidence="1" type="ORF">BDY19DRAFT_725836</name>
</gene>
<evidence type="ECO:0000313" key="2">
    <source>
        <dbReference type="Proteomes" id="UP001055072"/>
    </source>
</evidence>
<dbReference type="EMBL" id="MU274907">
    <property type="protein sequence ID" value="KAI0090666.1"/>
    <property type="molecule type" value="Genomic_DNA"/>
</dbReference>
<dbReference type="Proteomes" id="UP001055072">
    <property type="component" value="Unassembled WGS sequence"/>
</dbReference>
<evidence type="ECO:0000313" key="1">
    <source>
        <dbReference type="EMBL" id="KAI0090666.1"/>
    </source>
</evidence>
<protein>
    <submittedName>
        <fullName evidence="1">Uncharacterized protein</fullName>
    </submittedName>
</protein>
<sequence length="298" mass="33165">MSDGNIQFIKTTRPKDTYPWREWIPEESTVGTPQQSIASEAPGHNSVHADTRSYWPEIELNPGSEIAGIDHDTALVLPTASPVPLFPAAHEPTRIEEQHISSVVSRDLSEDCTLVSEEPQEKSATTSSDVYSAQKISNCHSAPQDIYCVSLSSDSPTPNDRSEVHILRELLVDEMCRRKELESVIEAQRRVTDDFIARHEMQIQVIGRALDTTENMKNALEAQLLESQSTVLQLQMTVNECRAELVAIQNALKVEQGERARVDAMLEEIRRERENPAVPALATALSMINGLTSQALDK</sequence>
<organism evidence="1 2">
    <name type="scientific">Irpex rosettiformis</name>
    <dbReference type="NCBI Taxonomy" id="378272"/>
    <lineage>
        <taxon>Eukaryota</taxon>
        <taxon>Fungi</taxon>
        <taxon>Dikarya</taxon>
        <taxon>Basidiomycota</taxon>
        <taxon>Agaricomycotina</taxon>
        <taxon>Agaricomycetes</taxon>
        <taxon>Polyporales</taxon>
        <taxon>Irpicaceae</taxon>
        <taxon>Irpex</taxon>
    </lineage>
</organism>
<comment type="caution">
    <text evidence="1">The sequence shown here is derived from an EMBL/GenBank/DDBJ whole genome shotgun (WGS) entry which is preliminary data.</text>
</comment>
<accession>A0ACB8U8U6</accession>
<proteinExistence type="predicted"/>